<dbReference type="GO" id="GO:0097063">
    <property type="term" value="F:cadmium ion sensor activity"/>
    <property type="evidence" value="ECO:0007669"/>
    <property type="project" value="TreeGrafter"/>
</dbReference>
<dbReference type="RefSeq" id="WP_221192156.1">
    <property type="nucleotide sequence ID" value="NZ_JACHWZ010000027.1"/>
</dbReference>
<dbReference type="EMBL" id="JACHWZ010000027">
    <property type="protein sequence ID" value="MBB3063241.1"/>
    <property type="molecule type" value="Genomic_DNA"/>
</dbReference>
<dbReference type="InterPro" id="IPR052543">
    <property type="entry name" value="HTH_Metal-responsive_Reg"/>
</dbReference>
<dbReference type="InterPro" id="IPR011991">
    <property type="entry name" value="ArsR-like_HTH"/>
</dbReference>
<gene>
    <name evidence="2" type="ORF">FHS09_004099</name>
</gene>
<dbReference type="SMART" id="SM00418">
    <property type="entry name" value="HTH_ARSR"/>
    <property type="match status" value="1"/>
</dbReference>
<name>A0A7W4WFG1_9GAMM</name>
<sequence>MDAPPIASLSALIGDPARALMLSALMDGRARTASELADRAGITRQTASAHLAKLTDGGLLSLERQGRHRYFQLRCEEVASVLESLMVLGHQLPRGGREPHSPERCARTCYDHLAGRLGVELLESLSERGHLETRTAQLSLSSSGEDLFERLGIDWRGLQCGRRNYARLCLDWSERRHHLAGALGAALLHHFLDSDWIRRQADSRAVVLTGKGRKALGHWFDLPL</sequence>
<dbReference type="InterPro" id="IPR001845">
    <property type="entry name" value="HTH_ArsR_DNA-bd_dom"/>
</dbReference>
<feature type="domain" description="HTH arsR-type" evidence="1">
    <location>
        <begin position="1"/>
        <end position="93"/>
    </location>
</feature>
<dbReference type="GO" id="GO:0003677">
    <property type="term" value="F:DNA binding"/>
    <property type="evidence" value="ECO:0007669"/>
    <property type="project" value="UniProtKB-KW"/>
</dbReference>
<dbReference type="Gene3D" id="1.10.10.10">
    <property type="entry name" value="Winged helix-like DNA-binding domain superfamily/Winged helix DNA-binding domain"/>
    <property type="match status" value="1"/>
</dbReference>
<proteinExistence type="predicted"/>
<dbReference type="Proteomes" id="UP000535937">
    <property type="component" value="Unassembled WGS sequence"/>
</dbReference>
<dbReference type="PANTHER" id="PTHR39168">
    <property type="entry name" value="TRANSCRIPTIONAL REGULATOR-RELATED"/>
    <property type="match status" value="1"/>
</dbReference>
<evidence type="ECO:0000313" key="2">
    <source>
        <dbReference type="EMBL" id="MBB3063241.1"/>
    </source>
</evidence>
<dbReference type="AlphaFoldDB" id="A0A7W4WFG1"/>
<dbReference type="PRINTS" id="PR00778">
    <property type="entry name" value="HTHARSR"/>
</dbReference>
<dbReference type="GO" id="GO:0003700">
    <property type="term" value="F:DNA-binding transcription factor activity"/>
    <property type="evidence" value="ECO:0007669"/>
    <property type="project" value="InterPro"/>
</dbReference>
<dbReference type="InterPro" id="IPR036390">
    <property type="entry name" value="WH_DNA-bd_sf"/>
</dbReference>
<dbReference type="GO" id="GO:0010288">
    <property type="term" value="P:response to lead ion"/>
    <property type="evidence" value="ECO:0007669"/>
    <property type="project" value="TreeGrafter"/>
</dbReference>
<dbReference type="GO" id="GO:0032791">
    <property type="term" value="F:lead ion binding"/>
    <property type="evidence" value="ECO:0007669"/>
    <property type="project" value="TreeGrafter"/>
</dbReference>
<dbReference type="GO" id="GO:0046686">
    <property type="term" value="P:response to cadmium ion"/>
    <property type="evidence" value="ECO:0007669"/>
    <property type="project" value="TreeGrafter"/>
</dbReference>
<keyword evidence="3" id="KW-1185">Reference proteome</keyword>
<evidence type="ECO:0000313" key="3">
    <source>
        <dbReference type="Proteomes" id="UP000535937"/>
    </source>
</evidence>
<dbReference type="SUPFAM" id="SSF46785">
    <property type="entry name" value="Winged helix' DNA-binding domain"/>
    <property type="match status" value="1"/>
</dbReference>
<evidence type="ECO:0000259" key="1">
    <source>
        <dbReference type="PROSITE" id="PS50987"/>
    </source>
</evidence>
<keyword evidence="2" id="KW-0238">DNA-binding</keyword>
<comment type="caution">
    <text evidence="2">The sequence shown here is derived from an EMBL/GenBank/DDBJ whole genome shotgun (WGS) entry which is preliminary data.</text>
</comment>
<dbReference type="PANTHER" id="PTHR39168:SF1">
    <property type="entry name" value="TRANSCRIPTIONAL REGULATORY PROTEIN"/>
    <property type="match status" value="1"/>
</dbReference>
<dbReference type="Pfam" id="PF12840">
    <property type="entry name" value="HTH_20"/>
    <property type="match status" value="1"/>
</dbReference>
<reference evidence="2 3" key="1">
    <citation type="submission" date="2020-08" db="EMBL/GenBank/DDBJ databases">
        <title>Genomic Encyclopedia of Type Strains, Phase III (KMG-III): the genomes of soil and plant-associated and newly described type strains.</title>
        <authorList>
            <person name="Whitman W."/>
        </authorList>
    </citation>
    <scope>NUCLEOTIDE SEQUENCE [LARGE SCALE GENOMIC DNA]</scope>
    <source>
        <strain evidence="2 3">CECT 8799</strain>
    </source>
</reference>
<organism evidence="2 3">
    <name type="scientific">Microbulbifer rhizosphaerae</name>
    <dbReference type="NCBI Taxonomy" id="1562603"/>
    <lineage>
        <taxon>Bacteria</taxon>
        <taxon>Pseudomonadati</taxon>
        <taxon>Pseudomonadota</taxon>
        <taxon>Gammaproteobacteria</taxon>
        <taxon>Cellvibrionales</taxon>
        <taxon>Microbulbiferaceae</taxon>
        <taxon>Microbulbifer</taxon>
    </lineage>
</organism>
<accession>A0A7W4WFG1</accession>
<dbReference type="CDD" id="cd00090">
    <property type="entry name" value="HTH_ARSR"/>
    <property type="match status" value="1"/>
</dbReference>
<protein>
    <submittedName>
        <fullName evidence="2">DNA-binding transcriptional ArsR family regulator</fullName>
    </submittedName>
</protein>
<dbReference type="InterPro" id="IPR036388">
    <property type="entry name" value="WH-like_DNA-bd_sf"/>
</dbReference>
<dbReference type="PROSITE" id="PS50987">
    <property type="entry name" value="HTH_ARSR_2"/>
    <property type="match status" value="1"/>
</dbReference>